<reference evidence="16" key="1">
    <citation type="submission" date="2022-08" db="UniProtKB">
        <authorList>
            <consortium name="EnsemblMetazoa"/>
        </authorList>
    </citation>
    <scope>IDENTIFICATION</scope>
    <source>
        <strain evidence="16">EBRO</strain>
    </source>
</reference>
<evidence type="ECO:0000256" key="1">
    <source>
        <dbReference type="ARBA" id="ARBA00001436"/>
    </source>
</evidence>
<evidence type="ECO:0000256" key="11">
    <source>
        <dbReference type="RuleBase" id="RU000405"/>
    </source>
</evidence>
<evidence type="ECO:0000256" key="4">
    <source>
        <dbReference type="ARBA" id="ARBA00022692"/>
    </source>
</evidence>
<evidence type="ECO:0000256" key="6">
    <source>
        <dbReference type="ARBA" id="ARBA00022989"/>
    </source>
</evidence>
<dbReference type="GO" id="GO:0005886">
    <property type="term" value="C:plasma membrane"/>
    <property type="evidence" value="ECO:0007669"/>
    <property type="project" value="TreeGrafter"/>
</dbReference>
<dbReference type="Pfam" id="PF07714">
    <property type="entry name" value="PK_Tyr_Ser-Thr"/>
    <property type="match status" value="1"/>
</dbReference>
<keyword evidence="15" id="KW-0732">Signal</keyword>
<dbReference type="GO" id="GO:0005524">
    <property type="term" value="F:ATP binding"/>
    <property type="evidence" value="ECO:0007669"/>
    <property type="project" value="InterPro"/>
</dbReference>
<dbReference type="InterPro" id="IPR001054">
    <property type="entry name" value="A/G_cyclase"/>
</dbReference>
<dbReference type="VEuPathDB" id="VectorBase:AATE009580"/>
<dbReference type="EnsemblMetazoa" id="AATE009580-RA">
    <property type="protein sequence ID" value="AATE009580-PA.1"/>
    <property type="gene ID" value="AATE009580"/>
</dbReference>
<dbReference type="GO" id="GO:0004383">
    <property type="term" value="F:guanylate cyclase activity"/>
    <property type="evidence" value="ECO:0007669"/>
    <property type="project" value="UniProtKB-EC"/>
</dbReference>
<comment type="similarity">
    <text evidence="11">Belongs to the adenylyl cyclase class-4/guanylyl cyclase family.</text>
</comment>
<dbReference type="GO" id="GO:0035556">
    <property type="term" value="P:intracellular signal transduction"/>
    <property type="evidence" value="ECO:0007669"/>
    <property type="project" value="InterPro"/>
</dbReference>
<dbReference type="PROSITE" id="PS00452">
    <property type="entry name" value="GUANYLATE_CYCLASE_1"/>
    <property type="match status" value="1"/>
</dbReference>
<dbReference type="Gene3D" id="3.30.70.1230">
    <property type="entry name" value="Nucleotide cyclase"/>
    <property type="match status" value="1"/>
</dbReference>
<dbReference type="SUPFAM" id="SSF56112">
    <property type="entry name" value="Protein kinase-like (PK-like)"/>
    <property type="match status" value="1"/>
</dbReference>
<evidence type="ECO:0000256" key="10">
    <source>
        <dbReference type="ARBA" id="ARBA00023293"/>
    </source>
</evidence>
<evidence type="ECO:0000313" key="16">
    <source>
        <dbReference type="EnsemblMetazoa" id="AATE009580-PA.1"/>
    </source>
</evidence>
<keyword evidence="4" id="KW-0812">Transmembrane</keyword>
<evidence type="ECO:0000256" key="15">
    <source>
        <dbReference type="SAM" id="SignalP"/>
    </source>
</evidence>
<dbReference type="InterPro" id="IPR011009">
    <property type="entry name" value="Kinase-like_dom_sf"/>
</dbReference>
<dbReference type="EC" id="4.6.1.2" evidence="3 12"/>
<feature type="chain" id="PRO_5043399849" description="Guanylate cyclase" evidence="15">
    <location>
        <begin position="35"/>
        <end position="1649"/>
    </location>
</feature>
<protein>
    <recommendedName>
        <fullName evidence="3 12">Guanylate cyclase</fullName>
        <ecNumber evidence="3 12">4.6.1.2</ecNumber>
    </recommendedName>
</protein>
<dbReference type="InterPro" id="IPR029787">
    <property type="entry name" value="Nucleotide_cyclase"/>
</dbReference>
<feature type="region of interest" description="Disordered" evidence="14">
    <location>
        <begin position="1549"/>
        <end position="1570"/>
    </location>
</feature>
<keyword evidence="13" id="KW-0175">Coiled coil</keyword>
<feature type="region of interest" description="Disordered" evidence="14">
    <location>
        <begin position="1311"/>
        <end position="1339"/>
    </location>
</feature>
<feature type="coiled-coil region" evidence="13">
    <location>
        <begin position="1041"/>
        <end position="1068"/>
    </location>
</feature>
<dbReference type="PROSITE" id="PS50125">
    <property type="entry name" value="GUANYLATE_CYCLASE_2"/>
    <property type="match status" value="1"/>
</dbReference>
<feature type="compositionally biased region" description="Low complexity" evidence="14">
    <location>
        <begin position="1549"/>
        <end position="1558"/>
    </location>
</feature>
<comment type="subcellular location">
    <subcellularLocation>
        <location evidence="2">Membrane</location>
        <topology evidence="2">Single-pass type I membrane protein</topology>
    </subcellularLocation>
</comment>
<dbReference type="InterPro" id="IPR000719">
    <property type="entry name" value="Prot_kinase_dom"/>
</dbReference>
<evidence type="ECO:0000256" key="8">
    <source>
        <dbReference type="ARBA" id="ARBA00023180"/>
    </source>
</evidence>
<dbReference type="InterPro" id="IPR018297">
    <property type="entry name" value="A/G_cyclase_CS"/>
</dbReference>
<keyword evidence="10 12" id="KW-0141">cGMP biosynthesis</keyword>
<evidence type="ECO:0000256" key="7">
    <source>
        <dbReference type="ARBA" id="ARBA00023136"/>
    </source>
</evidence>
<accession>A0A182J1J1</accession>
<dbReference type="PANTHER" id="PTHR11920">
    <property type="entry name" value="GUANYLYL CYCLASE"/>
    <property type="match status" value="1"/>
</dbReference>
<keyword evidence="5" id="KW-0547">Nucleotide-binding</keyword>
<dbReference type="SUPFAM" id="SSF55073">
    <property type="entry name" value="Nucleotide cyclase"/>
    <property type="match status" value="1"/>
</dbReference>
<feature type="compositionally biased region" description="Polar residues" evidence="14">
    <location>
        <begin position="1311"/>
        <end position="1321"/>
    </location>
</feature>
<name>A0A182J1J1_ANOAO</name>
<dbReference type="GO" id="GO:0004672">
    <property type="term" value="F:protein kinase activity"/>
    <property type="evidence" value="ECO:0007669"/>
    <property type="project" value="InterPro"/>
</dbReference>
<evidence type="ECO:0000256" key="2">
    <source>
        <dbReference type="ARBA" id="ARBA00004479"/>
    </source>
</evidence>
<dbReference type="InterPro" id="IPR028082">
    <property type="entry name" value="Peripla_BP_I"/>
</dbReference>
<dbReference type="CDD" id="cd07302">
    <property type="entry name" value="CHD"/>
    <property type="match status" value="1"/>
</dbReference>
<dbReference type="STRING" id="41427.A0A182J1J1"/>
<evidence type="ECO:0000256" key="9">
    <source>
        <dbReference type="ARBA" id="ARBA00023239"/>
    </source>
</evidence>
<keyword evidence="7" id="KW-0472">Membrane</keyword>
<dbReference type="Gene3D" id="1.10.510.10">
    <property type="entry name" value="Transferase(Phosphotransferase) domain 1"/>
    <property type="match status" value="1"/>
</dbReference>
<evidence type="ECO:0000256" key="14">
    <source>
        <dbReference type="SAM" id="MobiDB-lite"/>
    </source>
</evidence>
<proteinExistence type="inferred from homology"/>
<dbReference type="Pfam" id="PF00211">
    <property type="entry name" value="Guanylate_cyc"/>
    <property type="match status" value="1"/>
</dbReference>
<sequence>MKPHFIRRCNAGQRLLICAVFLLNLFTDLATIDGHVLPRPVTTTTSLGRNFTSGSTIPSDIEVSTDLPEPHEFRPSPVYTTTAGEPANEMTVSTNFPPTRPSANQHRSVLPGSIPNTTSNATAGRVLVVVPANFSIEQLRGDFSNFVQLLQSSREEQSSENELTALLHDNLIQFRPWEGMASLERWLEDATFTSVLYMSDESDSFIGYCDSLSTHLSTVYRKPVLFWPCPRMKATEKFIPSYETVSFAVKSIAQQLNWTEAILLATDSNRGLSLALASNLHIPYTIAADVRGIPASFSDGNGKVVIICSPINSPQTIAVINQLQRYGRTKILLVDMVGTIFSSNNVLYRRLAQADPPSSLGETLGHRRNLLVLTILTEHFRAVLHRLHAVDLGDYQHISDSLLKIRLTAAATTDDDDNGDDDIDADSETVSPSSELEPHLRATLEELLEDAVNGTDVTLGCDFRDFFEHVTNWREILTQTFDADRCRTLFGSFCELTVDQETVDPSAIGNTSSAENGTGGTGATMNQSLEAAVGEIERFCDLFLACYDRMVPRNGTHRKPPAERVPDNRLLFGEHFHFFDFLLAVLQEPRQTRTLQFDFIAFDFKNFSAHHQQAVVWRPFLILQQSQLHRHQFSMHPVPPGYADWVVEATLETIWFCGLLCWTVVGLVGLVAVTMIIGSIVFTVAVRNYILKTRLSKGPNKIVLSPSDFVFPVDMRRVDEGIEAMLCCWLQQLQEFGGPEVEKPDLLKGSIGSLKNLGLPVPTKPSSGSETLIRHSTAAIDHKARYNGDLVQLKEIPSSSASHELKTKAMDLLVMAHGLRHENINPLIGWLNEPTRTALVFEHCSRGSLQDVLIMDEIKLDWSFRLSLLTDLVRGMRYLHASPLRVHGSLSSRNCVVDARWVLKITDYGMPSFYEAQGITPTPRTAKELLWAAPESLRDSKAYPKAGTQPADVYSFGIIMQEVVVRGEPYCMLSLSPEEIIAKIKKPPPLIRPSVSKGAAPPEAINIMRQCWAENPEMRPDFAAICERFKQLNHGRKVNFVDTMFQMLEKYSNNLEELIRERTELLDIERKKTEQLLNRMLPSSVAEKLKLGLAVEPEEFSEVTIYFSDIVGFTTIAAHCTPVQVVDLLNDLYTCFDATINAYNVYKVETIGDAYMVVSGLPVRTPDHAEQIATMALDLLSQSGHFKVRHLPGVPLQLRIGLHTGPCCAGVVGLTMPRYCLFGDTVNTASRMESTGSSWRIHMSQQTCNLLEKAGGYVIEPRGPIEIKGKGKMHTYWLLGKKGFDKALPPPPPIGLDVAILKNSLFQSQQNHGKLNGTSVQSNTCSTANHSSSHSPSVAGETIDVKVEITPPVPPVDAGGQTGPGQDTAILSTSFSIDSSSSNNTFTLNLGDFGPSKTTPLPSPGTRKLSEVIADGSSFLAATHPAFDRLNPSPTQTANSTRLFKRIEELIDLSSPYNYYKCLSPSENNLAQCTEARYGSYQLRSDSCSSKPGSTRFLRRQFSLDKDDVAPAGLTSSTSQNRPTLDTVSSISVDREQLARMGTLTSIPSITSTTSTSLAGAGKPRSLTGMHRQQSASVAQDLEKIEEIPLSPSSFAVINHTAGGSSSTSSLQSEINERGRAFRNGMAEMAERAHNGKELRLSVEALGLR</sequence>
<organism evidence="16">
    <name type="scientific">Anopheles atroparvus</name>
    <name type="common">European mosquito</name>
    <dbReference type="NCBI Taxonomy" id="41427"/>
    <lineage>
        <taxon>Eukaryota</taxon>
        <taxon>Metazoa</taxon>
        <taxon>Ecdysozoa</taxon>
        <taxon>Arthropoda</taxon>
        <taxon>Hexapoda</taxon>
        <taxon>Insecta</taxon>
        <taxon>Pterygota</taxon>
        <taxon>Neoptera</taxon>
        <taxon>Endopterygota</taxon>
        <taxon>Diptera</taxon>
        <taxon>Nematocera</taxon>
        <taxon>Culicoidea</taxon>
        <taxon>Culicidae</taxon>
        <taxon>Anophelinae</taxon>
        <taxon>Anopheles</taxon>
    </lineage>
</organism>
<dbReference type="GO" id="GO:0004016">
    <property type="term" value="F:adenylate cyclase activity"/>
    <property type="evidence" value="ECO:0007669"/>
    <property type="project" value="TreeGrafter"/>
</dbReference>
<evidence type="ECO:0000256" key="12">
    <source>
        <dbReference type="RuleBase" id="RU003431"/>
    </source>
</evidence>
<dbReference type="PROSITE" id="PS50011">
    <property type="entry name" value="PROTEIN_KINASE_DOM"/>
    <property type="match status" value="1"/>
</dbReference>
<dbReference type="SUPFAM" id="SSF53822">
    <property type="entry name" value="Periplasmic binding protein-like I"/>
    <property type="match status" value="1"/>
</dbReference>
<dbReference type="InterPro" id="IPR001245">
    <property type="entry name" value="Ser-Thr/Tyr_kinase_cat_dom"/>
</dbReference>
<dbReference type="FunFam" id="1.10.510.10:FF:000801">
    <property type="entry name" value="Guanylate cyclase"/>
    <property type="match status" value="1"/>
</dbReference>
<evidence type="ECO:0000256" key="3">
    <source>
        <dbReference type="ARBA" id="ARBA00012202"/>
    </source>
</evidence>
<dbReference type="GO" id="GO:0007168">
    <property type="term" value="P:receptor guanylyl cyclase signaling pathway"/>
    <property type="evidence" value="ECO:0007669"/>
    <property type="project" value="TreeGrafter"/>
</dbReference>
<dbReference type="PANTHER" id="PTHR11920:SF462">
    <property type="entry name" value="GUANYLATE CYCLASE"/>
    <property type="match status" value="1"/>
</dbReference>
<keyword evidence="6" id="KW-1133">Transmembrane helix</keyword>
<evidence type="ECO:0000256" key="5">
    <source>
        <dbReference type="ARBA" id="ARBA00022741"/>
    </source>
</evidence>
<feature type="compositionally biased region" description="Low complexity" evidence="14">
    <location>
        <begin position="1322"/>
        <end position="1337"/>
    </location>
</feature>
<keyword evidence="9 11" id="KW-0456">Lyase</keyword>
<dbReference type="Gene3D" id="6.10.250.780">
    <property type="match status" value="1"/>
</dbReference>
<dbReference type="GO" id="GO:0001653">
    <property type="term" value="F:peptide receptor activity"/>
    <property type="evidence" value="ECO:0007669"/>
    <property type="project" value="TreeGrafter"/>
</dbReference>
<dbReference type="InterPro" id="IPR050401">
    <property type="entry name" value="Cyclic_nucleotide_synthase"/>
</dbReference>
<dbReference type="SMART" id="SM00044">
    <property type="entry name" value="CYCc"/>
    <property type="match status" value="1"/>
</dbReference>
<evidence type="ECO:0000256" key="13">
    <source>
        <dbReference type="SAM" id="Coils"/>
    </source>
</evidence>
<feature type="signal peptide" evidence="15">
    <location>
        <begin position="1"/>
        <end position="34"/>
    </location>
</feature>
<feature type="compositionally biased region" description="Acidic residues" evidence="14">
    <location>
        <begin position="413"/>
        <end position="427"/>
    </location>
</feature>
<keyword evidence="8" id="KW-0325">Glycoprotein</keyword>
<dbReference type="FunFam" id="3.30.70.1230:FF:000039">
    <property type="entry name" value="Guanylate cyclase"/>
    <property type="match status" value="1"/>
</dbReference>
<feature type="region of interest" description="Disordered" evidence="14">
    <location>
        <begin position="413"/>
        <end position="437"/>
    </location>
</feature>
<comment type="catalytic activity">
    <reaction evidence="1 12">
        <text>GTP = 3',5'-cyclic GMP + diphosphate</text>
        <dbReference type="Rhea" id="RHEA:13665"/>
        <dbReference type="ChEBI" id="CHEBI:33019"/>
        <dbReference type="ChEBI" id="CHEBI:37565"/>
        <dbReference type="ChEBI" id="CHEBI:57746"/>
        <dbReference type="EC" id="4.6.1.2"/>
    </reaction>
</comment>